<keyword evidence="4 7" id="KW-1133">Transmembrane helix</keyword>
<dbReference type="RefSeq" id="XP_033594618.1">
    <property type="nucleotide sequence ID" value="XM_033731981.1"/>
</dbReference>
<evidence type="ECO:0000256" key="6">
    <source>
        <dbReference type="SAM" id="MobiDB-lite"/>
    </source>
</evidence>
<dbReference type="FunFam" id="1.20.1250.20:FF:000013">
    <property type="entry name" value="MFS general substrate transporter"/>
    <property type="match status" value="1"/>
</dbReference>
<feature type="transmembrane region" description="Helical" evidence="7">
    <location>
        <begin position="210"/>
        <end position="230"/>
    </location>
</feature>
<sequence length="494" mass="54705">MSAKASEDVEKHPASEYIDHEEKVDGKTEVSAFVPPTPAEEKAVIRKLDYRLIPLVFLLYMLSVLDRSNLGNARLAGLEKSINLGGNHYQLLGTVFYISYIVSQWLLMGWKHFKPHIWCSAVVLIWGFIASIQAAVTSWGGLVACRWFLAMAEAAYGPGVPFYLTFFYPRDKVGFRHGVFIAGAAMANAYGGALAYGITHIHGSLAPWQILFLIEGLPTCLFAVVAFFFLPDSIAQASFLNEREKEIAYHFVARNQRLDVEKNQGLRLKEVIEGLKDPKSFIPGLMYFGCNVSFASLPLFLPTIISEMGTWNDATSNGLSAPPYLLCFFYIILVAFLSDHFRMRGPFCGLSAMIAAIGFIINASSTTSGVRYFSTFLSVQIFASVALLLAWTANIHATESKRAGGYTVLATIGQCGPLLGTNVFPPSEGPHYIKGLWISAAFCLLVAVLSLVLSLWLIYENKKMDREGVPEVQEFEDTSIARASGTHEKHRYIW</sequence>
<dbReference type="Pfam" id="PF07690">
    <property type="entry name" value="MFS_1"/>
    <property type="match status" value="1"/>
</dbReference>
<dbReference type="InterPro" id="IPR011701">
    <property type="entry name" value="MFS"/>
</dbReference>
<dbReference type="FunFam" id="1.20.1250.20:FF:000018">
    <property type="entry name" value="MFS transporter permease"/>
    <property type="match status" value="1"/>
</dbReference>
<feature type="transmembrane region" description="Helical" evidence="7">
    <location>
        <begin position="345"/>
        <end position="364"/>
    </location>
</feature>
<dbReference type="GeneID" id="54472983"/>
<dbReference type="AlphaFoldDB" id="A0A6A6Q7M7"/>
<keyword evidence="9" id="KW-1185">Reference proteome</keyword>
<dbReference type="EMBL" id="MU001631">
    <property type="protein sequence ID" value="KAF2488049.1"/>
    <property type="molecule type" value="Genomic_DNA"/>
</dbReference>
<evidence type="ECO:0000256" key="5">
    <source>
        <dbReference type="ARBA" id="ARBA00023136"/>
    </source>
</evidence>
<dbReference type="PANTHER" id="PTHR43791">
    <property type="entry name" value="PERMEASE-RELATED"/>
    <property type="match status" value="1"/>
</dbReference>
<protein>
    <submittedName>
        <fullName evidence="8">Major facilitator superfamily domain-containing protein</fullName>
    </submittedName>
</protein>
<feature type="region of interest" description="Disordered" evidence="6">
    <location>
        <begin position="1"/>
        <end position="23"/>
    </location>
</feature>
<feature type="transmembrane region" description="Helical" evidence="7">
    <location>
        <begin position="370"/>
        <end position="391"/>
    </location>
</feature>
<feature type="transmembrane region" description="Helical" evidence="7">
    <location>
        <begin position="147"/>
        <end position="167"/>
    </location>
</feature>
<dbReference type="SUPFAM" id="SSF103473">
    <property type="entry name" value="MFS general substrate transporter"/>
    <property type="match status" value="1"/>
</dbReference>
<organism evidence="8 9">
    <name type="scientific">Neohortaea acidophila</name>
    <dbReference type="NCBI Taxonomy" id="245834"/>
    <lineage>
        <taxon>Eukaryota</taxon>
        <taxon>Fungi</taxon>
        <taxon>Dikarya</taxon>
        <taxon>Ascomycota</taxon>
        <taxon>Pezizomycotina</taxon>
        <taxon>Dothideomycetes</taxon>
        <taxon>Dothideomycetidae</taxon>
        <taxon>Mycosphaerellales</taxon>
        <taxon>Teratosphaeriaceae</taxon>
        <taxon>Neohortaea</taxon>
    </lineage>
</organism>
<evidence type="ECO:0000256" key="1">
    <source>
        <dbReference type="ARBA" id="ARBA00004141"/>
    </source>
</evidence>
<feature type="transmembrane region" description="Helical" evidence="7">
    <location>
        <begin position="52"/>
        <end position="70"/>
    </location>
</feature>
<feature type="transmembrane region" description="Helical" evidence="7">
    <location>
        <begin position="403"/>
        <end position="424"/>
    </location>
</feature>
<proteinExistence type="predicted"/>
<evidence type="ECO:0000313" key="8">
    <source>
        <dbReference type="EMBL" id="KAF2488049.1"/>
    </source>
</evidence>
<feature type="transmembrane region" description="Helical" evidence="7">
    <location>
        <begin position="281"/>
        <end position="301"/>
    </location>
</feature>
<accession>A0A6A6Q7M7</accession>
<keyword evidence="5 7" id="KW-0472">Membrane</keyword>
<evidence type="ECO:0000313" key="9">
    <source>
        <dbReference type="Proteomes" id="UP000799767"/>
    </source>
</evidence>
<evidence type="ECO:0000256" key="2">
    <source>
        <dbReference type="ARBA" id="ARBA00022448"/>
    </source>
</evidence>
<feature type="transmembrane region" description="Helical" evidence="7">
    <location>
        <begin position="321"/>
        <end position="338"/>
    </location>
</feature>
<feature type="transmembrane region" description="Helical" evidence="7">
    <location>
        <begin position="117"/>
        <end position="141"/>
    </location>
</feature>
<dbReference type="GO" id="GO:0016020">
    <property type="term" value="C:membrane"/>
    <property type="evidence" value="ECO:0007669"/>
    <property type="project" value="UniProtKB-SubCell"/>
</dbReference>
<keyword evidence="3 7" id="KW-0812">Transmembrane</keyword>
<evidence type="ECO:0000256" key="3">
    <source>
        <dbReference type="ARBA" id="ARBA00022692"/>
    </source>
</evidence>
<dbReference type="Gene3D" id="1.20.1250.20">
    <property type="entry name" value="MFS general substrate transporter like domains"/>
    <property type="match status" value="2"/>
</dbReference>
<comment type="subcellular location">
    <subcellularLocation>
        <location evidence="1">Membrane</location>
        <topology evidence="1">Multi-pass membrane protein</topology>
    </subcellularLocation>
</comment>
<keyword evidence="2" id="KW-0813">Transport</keyword>
<feature type="transmembrane region" description="Helical" evidence="7">
    <location>
        <begin position="436"/>
        <end position="459"/>
    </location>
</feature>
<dbReference type="InterPro" id="IPR036259">
    <property type="entry name" value="MFS_trans_sf"/>
</dbReference>
<dbReference type="Proteomes" id="UP000799767">
    <property type="component" value="Unassembled WGS sequence"/>
</dbReference>
<feature type="transmembrane region" description="Helical" evidence="7">
    <location>
        <begin position="179"/>
        <end position="198"/>
    </location>
</feature>
<evidence type="ECO:0000256" key="7">
    <source>
        <dbReference type="SAM" id="Phobius"/>
    </source>
</evidence>
<evidence type="ECO:0000256" key="4">
    <source>
        <dbReference type="ARBA" id="ARBA00022989"/>
    </source>
</evidence>
<reference evidence="8" key="1">
    <citation type="journal article" date="2020" name="Stud. Mycol.">
        <title>101 Dothideomycetes genomes: a test case for predicting lifestyles and emergence of pathogens.</title>
        <authorList>
            <person name="Haridas S."/>
            <person name="Albert R."/>
            <person name="Binder M."/>
            <person name="Bloem J."/>
            <person name="Labutti K."/>
            <person name="Salamov A."/>
            <person name="Andreopoulos B."/>
            <person name="Baker S."/>
            <person name="Barry K."/>
            <person name="Bills G."/>
            <person name="Bluhm B."/>
            <person name="Cannon C."/>
            <person name="Castanera R."/>
            <person name="Culley D."/>
            <person name="Daum C."/>
            <person name="Ezra D."/>
            <person name="Gonzalez J."/>
            <person name="Henrissat B."/>
            <person name="Kuo A."/>
            <person name="Liang C."/>
            <person name="Lipzen A."/>
            <person name="Lutzoni F."/>
            <person name="Magnuson J."/>
            <person name="Mondo S."/>
            <person name="Nolan M."/>
            <person name="Ohm R."/>
            <person name="Pangilinan J."/>
            <person name="Park H.-J."/>
            <person name="Ramirez L."/>
            <person name="Alfaro M."/>
            <person name="Sun H."/>
            <person name="Tritt A."/>
            <person name="Yoshinaga Y."/>
            <person name="Zwiers L.-H."/>
            <person name="Turgeon B."/>
            <person name="Goodwin S."/>
            <person name="Spatafora J."/>
            <person name="Crous P."/>
            <person name="Grigoriev I."/>
        </authorList>
    </citation>
    <scope>NUCLEOTIDE SEQUENCE</scope>
    <source>
        <strain evidence="8">CBS 113389</strain>
    </source>
</reference>
<name>A0A6A6Q7M7_9PEZI</name>
<gene>
    <name evidence="8" type="ORF">BDY17DRAFT_275011</name>
</gene>
<feature type="transmembrane region" description="Helical" evidence="7">
    <location>
        <begin position="90"/>
        <end position="110"/>
    </location>
</feature>
<dbReference type="PANTHER" id="PTHR43791:SF36">
    <property type="entry name" value="TRANSPORTER, PUTATIVE (AFU_ORTHOLOGUE AFUA_6G08340)-RELATED"/>
    <property type="match status" value="1"/>
</dbReference>
<dbReference type="OrthoDB" id="2985014at2759"/>
<dbReference type="GO" id="GO:0022857">
    <property type="term" value="F:transmembrane transporter activity"/>
    <property type="evidence" value="ECO:0007669"/>
    <property type="project" value="InterPro"/>
</dbReference>